<dbReference type="Gene3D" id="3.40.50.720">
    <property type="entry name" value="NAD(P)-binding Rossmann-like Domain"/>
    <property type="match status" value="1"/>
</dbReference>
<organism evidence="1">
    <name type="scientific">Arthrobacter sp. K5</name>
    <dbReference type="NCBI Taxonomy" id="2839623"/>
    <lineage>
        <taxon>Bacteria</taxon>
        <taxon>Bacillati</taxon>
        <taxon>Actinomycetota</taxon>
        <taxon>Actinomycetes</taxon>
        <taxon>Micrococcales</taxon>
        <taxon>Micrococcaceae</taxon>
        <taxon>Arthrobacter</taxon>
    </lineage>
</organism>
<dbReference type="InterPro" id="IPR036291">
    <property type="entry name" value="NAD(P)-bd_dom_sf"/>
</dbReference>
<protein>
    <submittedName>
        <fullName evidence="1">Uncharacterized protein</fullName>
    </submittedName>
</protein>
<sequence>MEIASAAAFLASPRSGYTNGTILTIDGAANPHKQVFTS</sequence>
<geneLocation type="plasmid" evidence="1">
    <name>unnamed</name>
</geneLocation>
<name>A0AAU8EWD6_9MICC</name>
<dbReference type="EMBL" id="CP159280">
    <property type="protein sequence ID" value="XCH13892.1"/>
    <property type="molecule type" value="Genomic_DNA"/>
</dbReference>
<dbReference type="RefSeq" id="WP_353713589.1">
    <property type="nucleotide sequence ID" value="NZ_CP159280.1"/>
</dbReference>
<keyword evidence="1" id="KW-0614">Plasmid</keyword>
<accession>A0AAU8EWD6</accession>
<gene>
    <name evidence="1" type="ORF">ABRP34_22550</name>
</gene>
<dbReference type="SUPFAM" id="SSF51735">
    <property type="entry name" value="NAD(P)-binding Rossmann-fold domains"/>
    <property type="match status" value="1"/>
</dbReference>
<evidence type="ECO:0000313" key="1">
    <source>
        <dbReference type="EMBL" id="XCH13892.1"/>
    </source>
</evidence>
<reference evidence="1" key="1">
    <citation type="submission" date="2024-06" db="EMBL/GenBank/DDBJ databases">
        <title>Biodegradation of dimethachlon by Arthrobacter sp. K5: mechanistic insights and ecological implications.</title>
        <authorList>
            <person name="Hu S."/>
            <person name="Lu P."/>
        </authorList>
    </citation>
    <scope>NUCLEOTIDE SEQUENCE</scope>
    <source>
        <strain evidence="1">K5</strain>
        <plasmid evidence="1">unnamed</plasmid>
    </source>
</reference>
<dbReference type="AlphaFoldDB" id="A0AAU8EWD6"/>
<proteinExistence type="predicted"/>